<protein>
    <submittedName>
        <fullName evidence="2">Uncharacterized protein</fullName>
    </submittedName>
</protein>
<sequence>MIRSLKRLLHRPAIKLGSLGRKPRSGAQLRNERFVSYLSANNRKRIDTDMQDALLAGRRFARRVAMLAAVAFVAWVVLQSARAIGMF</sequence>
<accession>A0A1J5S9M0</accession>
<dbReference type="EMBL" id="MLJW01000052">
    <property type="protein sequence ID" value="OIR05209.1"/>
    <property type="molecule type" value="Genomic_DNA"/>
</dbReference>
<comment type="caution">
    <text evidence="2">The sequence shown here is derived from an EMBL/GenBank/DDBJ whole genome shotgun (WGS) entry which is preliminary data.</text>
</comment>
<evidence type="ECO:0000313" key="2">
    <source>
        <dbReference type="EMBL" id="OIR05209.1"/>
    </source>
</evidence>
<keyword evidence="1" id="KW-0812">Transmembrane</keyword>
<name>A0A1J5S9M0_9ZZZZ</name>
<keyword evidence="1" id="KW-1133">Transmembrane helix</keyword>
<gene>
    <name evidence="2" type="ORF">GALL_127670</name>
</gene>
<evidence type="ECO:0000256" key="1">
    <source>
        <dbReference type="SAM" id="Phobius"/>
    </source>
</evidence>
<proteinExistence type="predicted"/>
<feature type="transmembrane region" description="Helical" evidence="1">
    <location>
        <begin position="64"/>
        <end position="84"/>
    </location>
</feature>
<dbReference type="AlphaFoldDB" id="A0A1J5S9M0"/>
<organism evidence="2">
    <name type="scientific">mine drainage metagenome</name>
    <dbReference type="NCBI Taxonomy" id="410659"/>
    <lineage>
        <taxon>unclassified sequences</taxon>
        <taxon>metagenomes</taxon>
        <taxon>ecological metagenomes</taxon>
    </lineage>
</organism>
<reference evidence="2" key="1">
    <citation type="submission" date="2016-10" db="EMBL/GenBank/DDBJ databases">
        <title>Sequence of Gallionella enrichment culture.</title>
        <authorList>
            <person name="Poehlein A."/>
            <person name="Muehling M."/>
            <person name="Daniel R."/>
        </authorList>
    </citation>
    <scope>NUCLEOTIDE SEQUENCE</scope>
</reference>
<keyword evidence="1" id="KW-0472">Membrane</keyword>